<dbReference type="EMBL" id="JBJVNE010000014">
    <property type="protein sequence ID" value="MFM9649978.1"/>
    <property type="molecule type" value="Genomic_DNA"/>
</dbReference>
<gene>
    <name evidence="1" type="ORF">ACKI1S_27995</name>
</gene>
<protein>
    <submittedName>
        <fullName evidence="1">Uncharacterized protein</fullName>
    </submittedName>
</protein>
<keyword evidence="2" id="KW-1185">Reference proteome</keyword>
<accession>A0ABW9IS73</accession>
<sequence length="70" mass="7584">MIQVITKDQAPALGDVRTMGQGDALVLGEEATQRKDWGRYLDALGRAITNGAEVYQLANVPARWVLGADQ</sequence>
<evidence type="ECO:0000313" key="2">
    <source>
        <dbReference type="Proteomes" id="UP001631993"/>
    </source>
</evidence>
<proteinExistence type="predicted"/>
<dbReference type="Proteomes" id="UP001631993">
    <property type="component" value="Unassembled WGS sequence"/>
</dbReference>
<comment type="caution">
    <text evidence="1">The sequence shown here is derived from an EMBL/GenBank/DDBJ whole genome shotgun (WGS) entry which is preliminary data.</text>
</comment>
<evidence type="ECO:0000313" key="1">
    <source>
        <dbReference type="EMBL" id="MFM9649978.1"/>
    </source>
</evidence>
<name>A0ABW9IS73_STRGJ</name>
<dbReference type="RefSeq" id="WP_409097734.1">
    <property type="nucleotide sequence ID" value="NZ_JBJVND010000008.1"/>
</dbReference>
<reference evidence="1 2" key="1">
    <citation type="submission" date="2024-12" db="EMBL/GenBank/DDBJ databases">
        <title>Forecasting of Potato common scab and diversities of Pathogenic streptomyces spp. in china.</title>
        <authorList>
            <person name="Handique U."/>
            <person name="Wu J."/>
        </authorList>
    </citation>
    <scope>NUCLEOTIDE SEQUENCE [LARGE SCALE GENOMIC DNA]</scope>
    <source>
        <strain evidence="1 2">ZRIMU1585</strain>
    </source>
</reference>
<organism evidence="1 2">
    <name type="scientific">Streptomyces galilaeus</name>
    <dbReference type="NCBI Taxonomy" id="33899"/>
    <lineage>
        <taxon>Bacteria</taxon>
        <taxon>Bacillati</taxon>
        <taxon>Actinomycetota</taxon>
        <taxon>Actinomycetes</taxon>
        <taxon>Kitasatosporales</taxon>
        <taxon>Streptomycetaceae</taxon>
        <taxon>Streptomyces</taxon>
    </lineage>
</organism>